<name>S4YVE2_SERPL</name>
<protein>
    <recommendedName>
        <fullName evidence="4">DUF1496 domain-containing protein</fullName>
    </recommendedName>
</protein>
<evidence type="ECO:0000313" key="2">
    <source>
        <dbReference type="EMBL" id="AGP46868.1"/>
    </source>
</evidence>
<gene>
    <name evidence="2" type="ORF">M621_05810</name>
</gene>
<organism evidence="2 3">
    <name type="scientific">Serratia plymuthica S13</name>
    <dbReference type="NCBI Taxonomy" id="1348660"/>
    <lineage>
        <taxon>Bacteria</taxon>
        <taxon>Pseudomonadati</taxon>
        <taxon>Pseudomonadota</taxon>
        <taxon>Gammaproteobacteria</taxon>
        <taxon>Enterobacterales</taxon>
        <taxon>Yersiniaceae</taxon>
        <taxon>Serratia</taxon>
    </lineage>
</organism>
<sequence length="106" mass="11470">MKGLIFSCLILPMHALAGISPSFQTSPIGLSEPTETVVLVPRESKELFSGSGSNEGYYCYYDGKAFSLGSILKDKACKLVDIKTDKPLLKLAIPQWASDDEANGKK</sequence>
<feature type="chain" id="PRO_5004526508" description="DUF1496 domain-containing protein" evidence="1">
    <location>
        <begin position="18"/>
        <end position="106"/>
    </location>
</feature>
<accession>S4YVE2</accession>
<dbReference type="RefSeq" id="WP_020438608.1">
    <property type="nucleotide sequence ID" value="NC_021659.1"/>
</dbReference>
<evidence type="ECO:0000313" key="3">
    <source>
        <dbReference type="Proteomes" id="UP000014900"/>
    </source>
</evidence>
<dbReference type="AlphaFoldDB" id="S4YVE2"/>
<feature type="signal peptide" evidence="1">
    <location>
        <begin position="1"/>
        <end position="17"/>
    </location>
</feature>
<dbReference type="Proteomes" id="UP000014900">
    <property type="component" value="Chromosome"/>
</dbReference>
<dbReference type="EMBL" id="CP006566">
    <property type="protein sequence ID" value="AGP46868.1"/>
    <property type="molecule type" value="Genomic_DNA"/>
</dbReference>
<dbReference type="KEGG" id="sry:M621_05810"/>
<proteinExistence type="predicted"/>
<evidence type="ECO:0000256" key="1">
    <source>
        <dbReference type="SAM" id="SignalP"/>
    </source>
</evidence>
<dbReference type="HOGENOM" id="CLU_2221411_0_0_6"/>
<keyword evidence="1" id="KW-0732">Signal</keyword>
<reference evidence="2 3" key="1">
    <citation type="journal article" date="2013" name="Genome Announc.">
        <title>Genome Sequence of Serratia plymuthica Strain S13, an Endophyte with Germination- and Plant-Growth-Promoting Activity from the Flower of Styrian Oil Pumpkin.</title>
        <authorList>
            <person name="Muller H."/>
            <person name="Furnkranz M."/>
            <person name="Grube M."/>
            <person name="Berg G."/>
        </authorList>
    </citation>
    <scope>NUCLEOTIDE SEQUENCE [LARGE SCALE GENOMIC DNA]</scope>
    <source>
        <strain evidence="2">S13</strain>
    </source>
</reference>
<evidence type="ECO:0008006" key="4">
    <source>
        <dbReference type="Google" id="ProtNLM"/>
    </source>
</evidence>